<dbReference type="AlphaFoldDB" id="A0AAD5N5P8"/>
<keyword evidence="1" id="KW-0812">Transmembrane</keyword>
<organism evidence="2 3">
    <name type="scientific">Parelaphostrongylus tenuis</name>
    <name type="common">Meningeal worm</name>
    <dbReference type="NCBI Taxonomy" id="148309"/>
    <lineage>
        <taxon>Eukaryota</taxon>
        <taxon>Metazoa</taxon>
        <taxon>Ecdysozoa</taxon>
        <taxon>Nematoda</taxon>
        <taxon>Chromadorea</taxon>
        <taxon>Rhabditida</taxon>
        <taxon>Rhabditina</taxon>
        <taxon>Rhabditomorpha</taxon>
        <taxon>Strongyloidea</taxon>
        <taxon>Metastrongylidae</taxon>
        <taxon>Parelaphostrongylus</taxon>
    </lineage>
</organism>
<keyword evidence="1" id="KW-1133">Transmembrane helix</keyword>
<evidence type="ECO:0000313" key="3">
    <source>
        <dbReference type="Proteomes" id="UP001196413"/>
    </source>
</evidence>
<dbReference type="EMBL" id="JAHQIW010003923">
    <property type="protein sequence ID" value="KAJ1360619.1"/>
    <property type="molecule type" value="Genomic_DNA"/>
</dbReference>
<name>A0AAD5N5P8_PARTN</name>
<evidence type="ECO:0000256" key="1">
    <source>
        <dbReference type="SAM" id="Phobius"/>
    </source>
</evidence>
<reference evidence="2" key="1">
    <citation type="submission" date="2021-06" db="EMBL/GenBank/DDBJ databases">
        <title>Parelaphostrongylus tenuis whole genome reference sequence.</title>
        <authorList>
            <person name="Garwood T.J."/>
            <person name="Larsen P.A."/>
            <person name="Fountain-Jones N.M."/>
            <person name="Garbe J.R."/>
            <person name="Macchietto M.G."/>
            <person name="Kania S.A."/>
            <person name="Gerhold R.W."/>
            <person name="Richards J.E."/>
            <person name="Wolf T.M."/>
        </authorList>
    </citation>
    <scope>NUCLEOTIDE SEQUENCE</scope>
    <source>
        <strain evidence="2">MNPRO001-30</strain>
        <tissue evidence="2">Meninges</tissue>
    </source>
</reference>
<gene>
    <name evidence="2" type="ORF">KIN20_019645</name>
</gene>
<protein>
    <submittedName>
        <fullName evidence="2">Uncharacterized protein</fullName>
    </submittedName>
</protein>
<keyword evidence="3" id="KW-1185">Reference proteome</keyword>
<feature type="transmembrane region" description="Helical" evidence="1">
    <location>
        <begin position="80"/>
        <end position="108"/>
    </location>
</feature>
<comment type="caution">
    <text evidence="2">The sequence shown here is derived from an EMBL/GenBank/DDBJ whole genome shotgun (WGS) entry which is preliminary data.</text>
</comment>
<sequence>MRELETKDNQTMWLDFVRSSSVGGFVVIVQTGTEAFLAWYILCSMSALLFGMRSMITWSFVPICVVIAGIYAIITKRHKYLYPFLIITLIQQAVFMLMAAIILTFSLVSFNIMHQIIGHSLGFDNPPSKMSHWRCMEYYEAEYRSLDDLISQGDFTIQESQFHLSDSSRTRLFNGHFQ</sequence>
<keyword evidence="1" id="KW-0472">Membrane</keyword>
<dbReference type="Proteomes" id="UP001196413">
    <property type="component" value="Unassembled WGS sequence"/>
</dbReference>
<feature type="transmembrane region" description="Helical" evidence="1">
    <location>
        <begin position="20"/>
        <end position="43"/>
    </location>
</feature>
<evidence type="ECO:0000313" key="2">
    <source>
        <dbReference type="EMBL" id="KAJ1360619.1"/>
    </source>
</evidence>
<accession>A0AAD5N5P8</accession>
<feature type="transmembrane region" description="Helical" evidence="1">
    <location>
        <begin position="55"/>
        <end position="74"/>
    </location>
</feature>
<proteinExistence type="predicted"/>